<dbReference type="EMBL" id="CP121196">
    <property type="protein sequence ID" value="XBH18209.1"/>
    <property type="molecule type" value="Genomic_DNA"/>
</dbReference>
<dbReference type="RefSeq" id="WP_348263432.1">
    <property type="nucleotide sequence ID" value="NZ_CP121196.1"/>
</dbReference>
<feature type="transmembrane region" description="Helical" evidence="1">
    <location>
        <begin position="6"/>
        <end position="22"/>
    </location>
</feature>
<evidence type="ECO:0000256" key="1">
    <source>
        <dbReference type="SAM" id="Phobius"/>
    </source>
</evidence>
<gene>
    <name evidence="2" type="ORF">P8935_02490</name>
</gene>
<name>A0AAU7DKN3_9BACT</name>
<accession>A0AAU7DKN3</accession>
<proteinExistence type="predicted"/>
<organism evidence="2">
    <name type="scientific">Telmatobacter sp. DSM 110680</name>
    <dbReference type="NCBI Taxonomy" id="3036704"/>
    <lineage>
        <taxon>Bacteria</taxon>
        <taxon>Pseudomonadati</taxon>
        <taxon>Acidobacteriota</taxon>
        <taxon>Terriglobia</taxon>
        <taxon>Terriglobales</taxon>
        <taxon>Acidobacteriaceae</taxon>
        <taxon>Telmatobacter</taxon>
    </lineage>
</organism>
<keyword evidence="1" id="KW-1133">Transmembrane helix</keyword>
<evidence type="ECO:0000313" key="2">
    <source>
        <dbReference type="EMBL" id="XBH18209.1"/>
    </source>
</evidence>
<protein>
    <submittedName>
        <fullName evidence="2">Uncharacterized protein</fullName>
    </submittedName>
</protein>
<reference evidence="2" key="1">
    <citation type="submission" date="2023-03" db="EMBL/GenBank/DDBJ databases">
        <title>Edaphobacter sp.</title>
        <authorList>
            <person name="Huber K.J."/>
            <person name="Papendorf J."/>
            <person name="Pilke C."/>
            <person name="Bunk B."/>
            <person name="Sproeer C."/>
            <person name="Pester M."/>
        </authorList>
    </citation>
    <scope>NUCLEOTIDE SEQUENCE</scope>
    <source>
        <strain evidence="2">DSM 110680</strain>
    </source>
</reference>
<keyword evidence="1" id="KW-0472">Membrane</keyword>
<sequence>MQQFTYPIGIIVFPFVHFNLNINIPKSMTASSPVLYAVAAMAAYALSGCITGVAGTLSFNFIAGLMGGIDARFVKTADDLTFGFRADRGQSFLCLILAFACCDAGKHAN</sequence>
<keyword evidence="1" id="KW-0812">Transmembrane</keyword>
<dbReference type="AlphaFoldDB" id="A0AAU7DKN3"/>
<feature type="transmembrane region" description="Helical" evidence="1">
    <location>
        <begin position="34"/>
        <end position="57"/>
    </location>
</feature>